<proteinExistence type="predicted"/>
<dbReference type="Proteomes" id="UP001386955">
    <property type="component" value="Unassembled WGS sequence"/>
</dbReference>
<evidence type="ECO:0000313" key="2">
    <source>
        <dbReference type="Proteomes" id="UP001386955"/>
    </source>
</evidence>
<organism evidence="1 2">
    <name type="scientific">Psophocarpus tetragonolobus</name>
    <name type="common">Winged bean</name>
    <name type="synonym">Dolichos tetragonolobus</name>
    <dbReference type="NCBI Taxonomy" id="3891"/>
    <lineage>
        <taxon>Eukaryota</taxon>
        <taxon>Viridiplantae</taxon>
        <taxon>Streptophyta</taxon>
        <taxon>Embryophyta</taxon>
        <taxon>Tracheophyta</taxon>
        <taxon>Spermatophyta</taxon>
        <taxon>Magnoliopsida</taxon>
        <taxon>eudicotyledons</taxon>
        <taxon>Gunneridae</taxon>
        <taxon>Pentapetalae</taxon>
        <taxon>rosids</taxon>
        <taxon>fabids</taxon>
        <taxon>Fabales</taxon>
        <taxon>Fabaceae</taxon>
        <taxon>Papilionoideae</taxon>
        <taxon>50 kb inversion clade</taxon>
        <taxon>NPAAA clade</taxon>
        <taxon>indigoferoid/millettioid clade</taxon>
        <taxon>Phaseoleae</taxon>
        <taxon>Psophocarpus</taxon>
    </lineage>
</organism>
<keyword evidence="2" id="KW-1185">Reference proteome</keyword>
<gene>
    <name evidence="1" type="ORF">VNO78_04917</name>
</gene>
<dbReference type="AlphaFoldDB" id="A0AAN9SYY6"/>
<comment type="caution">
    <text evidence="1">The sequence shown here is derived from an EMBL/GenBank/DDBJ whole genome shotgun (WGS) entry which is preliminary data.</text>
</comment>
<accession>A0AAN9SYY6</accession>
<name>A0AAN9SYY6_PSOTE</name>
<dbReference type="EMBL" id="JAYMYS010000002">
    <property type="protein sequence ID" value="KAK7404223.1"/>
    <property type="molecule type" value="Genomic_DNA"/>
</dbReference>
<evidence type="ECO:0000313" key="1">
    <source>
        <dbReference type="EMBL" id="KAK7404223.1"/>
    </source>
</evidence>
<sequence length="109" mass="12403">MRFTYCLRWLIVILSLPKNIANARHGIFMLAKIITIIRIDCIYTKSKKYYSIPPEAVTASILYISPPRASTSHSNLAILNASKYRTDLPGLHAQEQKPWGIQKVTTKND</sequence>
<reference evidence="1 2" key="1">
    <citation type="submission" date="2024-01" db="EMBL/GenBank/DDBJ databases">
        <title>The genomes of 5 underutilized Papilionoideae crops provide insights into root nodulation and disease resistanc.</title>
        <authorList>
            <person name="Jiang F."/>
        </authorList>
    </citation>
    <scope>NUCLEOTIDE SEQUENCE [LARGE SCALE GENOMIC DNA]</scope>
    <source>
        <strain evidence="1">DUOXIRENSHENG_FW03</strain>
        <tissue evidence="1">Leaves</tissue>
    </source>
</reference>
<protein>
    <submittedName>
        <fullName evidence="1">Uncharacterized protein</fullName>
    </submittedName>
</protein>